<dbReference type="InterPro" id="IPR036259">
    <property type="entry name" value="MFS_trans_sf"/>
</dbReference>
<name>A0ABP9RLP7_9ACTN</name>
<dbReference type="Proteomes" id="UP001501570">
    <property type="component" value="Unassembled WGS sequence"/>
</dbReference>
<dbReference type="Gene3D" id="1.20.1250.20">
    <property type="entry name" value="MFS general substrate transporter like domains"/>
    <property type="match status" value="1"/>
</dbReference>
<dbReference type="RefSeq" id="WP_345626480.1">
    <property type="nucleotide sequence ID" value="NZ_BAABJQ010000002.1"/>
</dbReference>
<protein>
    <recommendedName>
        <fullName evidence="4">MFS transporter</fullName>
    </recommendedName>
</protein>
<keyword evidence="3" id="KW-1185">Reference proteome</keyword>
<feature type="transmembrane region" description="Helical" evidence="1">
    <location>
        <begin position="47"/>
        <end position="67"/>
    </location>
</feature>
<dbReference type="EMBL" id="BAABJQ010000002">
    <property type="protein sequence ID" value="GAA5179554.1"/>
    <property type="molecule type" value="Genomic_DNA"/>
</dbReference>
<proteinExistence type="predicted"/>
<evidence type="ECO:0000313" key="2">
    <source>
        <dbReference type="EMBL" id="GAA5179554.1"/>
    </source>
</evidence>
<dbReference type="SUPFAM" id="SSF103473">
    <property type="entry name" value="MFS general substrate transporter"/>
    <property type="match status" value="1"/>
</dbReference>
<sequence length="101" mass="10212">MPNPWWPGAAYGFGALATPAFNVALVAEMYRLTPDKLLGRVRGAGKLVAWACIPLGSLTGGFLTGAVGTATTLWTLSVAMLVITAVATAAPSMCTIGTASG</sequence>
<comment type="caution">
    <text evidence="2">The sequence shown here is derived from an EMBL/GenBank/DDBJ whole genome shotgun (WGS) entry which is preliminary data.</text>
</comment>
<accession>A0ABP9RLP7</accession>
<organism evidence="2 3">
    <name type="scientific">Rugosimonospora acidiphila</name>
    <dbReference type="NCBI Taxonomy" id="556531"/>
    <lineage>
        <taxon>Bacteria</taxon>
        <taxon>Bacillati</taxon>
        <taxon>Actinomycetota</taxon>
        <taxon>Actinomycetes</taxon>
        <taxon>Micromonosporales</taxon>
        <taxon>Micromonosporaceae</taxon>
        <taxon>Rugosimonospora</taxon>
    </lineage>
</organism>
<evidence type="ECO:0008006" key="4">
    <source>
        <dbReference type="Google" id="ProtNLM"/>
    </source>
</evidence>
<evidence type="ECO:0000256" key="1">
    <source>
        <dbReference type="SAM" id="Phobius"/>
    </source>
</evidence>
<keyword evidence="1" id="KW-0472">Membrane</keyword>
<feature type="transmembrane region" description="Helical" evidence="1">
    <location>
        <begin position="73"/>
        <end position="96"/>
    </location>
</feature>
<evidence type="ECO:0000313" key="3">
    <source>
        <dbReference type="Proteomes" id="UP001501570"/>
    </source>
</evidence>
<reference evidence="3" key="1">
    <citation type="journal article" date="2019" name="Int. J. Syst. Evol. Microbiol.">
        <title>The Global Catalogue of Microorganisms (GCM) 10K type strain sequencing project: providing services to taxonomists for standard genome sequencing and annotation.</title>
        <authorList>
            <consortium name="The Broad Institute Genomics Platform"/>
            <consortium name="The Broad Institute Genome Sequencing Center for Infectious Disease"/>
            <person name="Wu L."/>
            <person name="Ma J."/>
        </authorList>
    </citation>
    <scope>NUCLEOTIDE SEQUENCE [LARGE SCALE GENOMIC DNA]</scope>
    <source>
        <strain evidence="3">JCM 18304</strain>
    </source>
</reference>
<keyword evidence="1" id="KW-0812">Transmembrane</keyword>
<gene>
    <name evidence="2" type="ORF">GCM10023322_09860</name>
</gene>
<feature type="transmembrane region" description="Helical" evidence="1">
    <location>
        <begin position="6"/>
        <end position="27"/>
    </location>
</feature>
<keyword evidence="1" id="KW-1133">Transmembrane helix</keyword>